<reference evidence="6" key="1">
    <citation type="submission" date="2021-11" db="EMBL/GenBank/DDBJ databases">
        <title>A Novel Adlercreutzia Species, isolated from a Allomyrina dichotoma larva feces.</title>
        <authorList>
            <person name="Suh M.K."/>
        </authorList>
    </citation>
    <scope>NUCLEOTIDE SEQUENCE</scope>
    <source>
        <strain evidence="6">JBNU-10</strain>
    </source>
</reference>
<dbReference type="InterPro" id="IPR000524">
    <property type="entry name" value="Tscrpt_reg_HTH_GntR"/>
</dbReference>
<dbReference type="PANTHER" id="PTHR38445">
    <property type="entry name" value="HTH-TYPE TRANSCRIPTIONAL REPRESSOR YTRA"/>
    <property type="match status" value="1"/>
</dbReference>
<keyword evidence="1" id="KW-0805">Transcription regulation</keyword>
<dbReference type="InterPro" id="IPR036390">
    <property type="entry name" value="WH_DNA-bd_sf"/>
</dbReference>
<dbReference type="PROSITE" id="PS50949">
    <property type="entry name" value="HTH_GNTR"/>
    <property type="match status" value="1"/>
</dbReference>
<protein>
    <submittedName>
        <fullName evidence="6">GntR family transcriptional regulator</fullName>
    </submittedName>
</protein>
<dbReference type="RefSeq" id="WP_242163359.1">
    <property type="nucleotide sequence ID" value="NZ_JAJMLW010000001.1"/>
</dbReference>
<organism evidence="6 7">
    <name type="scientific">Adlercreutzia faecimuris</name>
    <dbReference type="NCBI Taxonomy" id="2897341"/>
    <lineage>
        <taxon>Bacteria</taxon>
        <taxon>Bacillati</taxon>
        <taxon>Actinomycetota</taxon>
        <taxon>Coriobacteriia</taxon>
        <taxon>Eggerthellales</taxon>
        <taxon>Eggerthellaceae</taxon>
        <taxon>Adlercreutzia</taxon>
    </lineage>
</organism>
<evidence type="ECO:0000256" key="2">
    <source>
        <dbReference type="ARBA" id="ARBA00023125"/>
    </source>
</evidence>
<dbReference type="InterPro" id="IPR036388">
    <property type="entry name" value="WH-like_DNA-bd_sf"/>
</dbReference>
<dbReference type="Gene3D" id="1.10.10.10">
    <property type="entry name" value="Winged helix-like DNA-binding domain superfamily/Winged helix DNA-binding domain"/>
    <property type="match status" value="1"/>
</dbReference>
<dbReference type="SUPFAM" id="SSF46785">
    <property type="entry name" value="Winged helix' DNA-binding domain"/>
    <property type="match status" value="1"/>
</dbReference>
<comment type="caution">
    <text evidence="6">The sequence shown here is derived from an EMBL/GenBank/DDBJ whole genome shotgun (WGS) entry which is preliminary data.</text>
</comment>
<evidence type="ECO:0000256" key="3">
    <source>
        <dbReference type="ARBA" id="ARBA00023163"/>
    </source>
</evidence>
<evidence type="ECO:0000256" key="1">
    <source>
        <dbReference type="ARBA" id="ARBA00023015"/>
    </source>
</evidence>
<dbReference type="Proteomes" id="UP001430755">
    <property type="component" value="Unassembled WGS sequence"/>
</dbReference>
<evidence type="ECO:0000313" key="7">
    <source>
        <dbReference type="Proteomes" id="UP001430755"/>
    </source>
</evidence>
<keyword evidence="7" id="KW-1185">Reference proteome</keyword>
<evidence type="ECO:0000259" key="5">
    <source>
        <dbReference type="PROSITE" id="PS50949"/>
    </source>
</evidence>
<dbReference type="SMART" id="SM00345">
    <property type="entry name" value="HTH_GNTR"/>
    <property type="match status" value="1"/>
</dbReference>
<sequence length="191" mass="21562">MHNGSDTRDTRDGRSTRDTRDGRSTRDTRDARDERPARDDSAAPRRRARGTDAARLKEAGPVILFEVDKRSDLPPWLQLRNRLAYLITSGHFKPGEKLPTVRGLAAEISINFNTVNKAYISLMDEGYIESRPGKGTTVREVSPEKSEKLESVDTLIEDCVDACLAMGLDFDDVSRRIKKKIRDMERERGDG</sequence>
<dbReference type="Pfam" id="PF00392">
    <property type="entry name" value="GntR"/>
    <property type="match status" value="1"/>
</dbReference>
<feature type="region of interest" description="Disordered" evidence="4">
    <location>
        <begin position="1"/>
        <end position="54"/>
    </location>
</feature>
<keyword evidence="3" id="KW-0804">Transcription</keyword>
<dbReference type="EMBL" id="JAJMLW010000001">
    <property type="protein sequence ID" value="MCI2241314.1"/>
    <property type="molecule type" value="Genomic_DNA"/>
</dbReference>
<proteinExistence type="predicted"/>
<feature type="domain" description="HTH gntR-type" evidence="5">
    <location>
        <begin position="73"/>
        <end position="141"/>
    </location>
</feature>
<evidence type="ECO:0000313" key="6">
    <source>
        <dbReference type="EMBL" id="MCI2241314.1"/>
    </source>
</evidence>
<keyword evidence="2" id="KW-0238">DNA-binding</keyword>
<name>A0ABS9WES6_9ACTN</name>
<accession>A0ABS9WES6</accession>
<dbReference type="CDD" id="cd07377">
    <property type="entry name" value="WHTH_GntR"/>
    <property type="match status" value="1"/>
</dbReference>
<evidence type="ECO:0000256" key="4">
    <source>
        <dbReference type="SAM" id="MobiDB-lite"/>
    </source>
</evidence>
<dbReference type="PANTHER" id="PTHR38445:SF9">
    <property type="entry name" value="HTH-TYPE TRANSCRIPTIONAL REPRESSOR YTRA"/>
    <property type="match status" value="1"/>
</dbReference>
<gene>
    <name evidence="6" type="ORF">LPT13_02960</name>
</gene>